<evidence type="ECO:0000256" key="3">
    <source>
        <dbReference type="ARBA" id="ARBA00022989"/>
    </source>
</evidence>
<sequence>MASEPPRSADTEPKADSHDAAAPTKPPRRRRWRKRLIMMGVALAVVGCGLYFGRHWIHRQLTTESTDDAYVNSHVTSVSGRVAGHVIAINFDDNDRVRQGDLLLEIDHEPYQVAVSQRRAALDVAEGNLTTAIAQVRAQEAKARSSWYNLIHAQEQVRYQLATIRSYVSNLRLQEAQFKLAETEVARARRLVDKQAASKEELDQRAADLEVARQRVIDATETIRRTRANLGLPPNDADPTAAPADLEETYSAVQTALSDTAQALAQAGVPIRLRGLTPKSLREQVERLDPSGDLNEALDRIVEQAPTVRQARASVDQAREDLRNAELNLRYTYVYAPIDGQVTRRSVNPGDNVAVGQGLMAVRSLTDLWIDANFKETQLDQIQIGHPVEVTVDAYPNKVFHGRVEGFSSGTGQSLALLPPENATGNFVKIVQRLPVRIRIDPADMTPDTPLFVGLSVIPAVKYKEQPSGPDAGKRLLEPGPRREPSRTVVPPLPSAQPTAPTRP</sequence>
<feature type="region of interest" description="Disordered" evidence="6">
    <location>
        <begin position="463"/>
        <end position="504"/>
    </location>
</feature>
<keyword evidence="3 7" id="KW-1133">Transmembrane helix</keyword>
<feature type="transmembrane region" description="Helical" evidence="7">
    <location>
        <begin position="36"/>
        <end position="57"/>
    </location>
</feature>
<comment type="subcellular location">
    <subcellularLocation>
        <location evidence="1">Membrane</location>
        <topology evidence="1">Single-pass membrane protein</topology>
    </subcellularLocation>
</comment>
<dbReference type="InterPro" id="IPR058792">
    <property type="entry name" value="Beta-barrel_RND_2"/>
</dbReference>
<dbReference type="InterPro" id="IPR058625">
    <property type="entry name" value="MdtA-like_BSH"/>
</dbReference>
<dbReference type="GO" id="GO:1990195">
    <property type="term" value="C:macrolide transmembrane transporter complex"/>
    <property type="evidence" value="ECO:0007669"/>
    <property type="project" value="InterPro"/>
</dbReference>
<dbReference type="Gene3D" id="2.40.50.100">
    <property type="match status" value="1"/>
</dbReference>
<feature type="region of interest" description="Disordered" evidence="6">
    <location>
        <begin position="1"/>
        <end position="29"/>
    </location>
</feature>
<dbReference type="GO" id="GO:1990961">
    <property type="term" value="P:xenobiotic detoxification by transmembrane export across the plasma membrane"/>
    <property type="evidence" value="ECO:0007669"/>
    <property type="project" value="InterPro"/>
</dbReference>
<evidence type="ECO:0000256" key="1">
    <source>
        <dbReference type="ARBA" id="ARBA00004167"/>
    </source>
</evidence>
<dbReference type="GO" id="GO:0019898">
    <property type="term" value="C:extrinsic component of membrane"/>
    <property type="evidence" value="ECO:0007669"/>
    <property type="project" value="InterPro"/>
</dbReference>
<evidence type="ECO:0000256" key="5">
    <source>
        <dbReference type="SAM" id="Coils"/>
    </source>
</evidence>
<dbReference type="RefSeq" id="WP_171475094.1">
    <property type="nucleotide sequence ID" value="NZ_CP053452.2"/>
</dbReference>
<evidence type="ECO:0000259" key="9">
    <source>
        <dbReference type="Pfam" id="PF25954"/>
    </source>
</evidence>
<dbReference type="Gene3D" id="6.10.140.1990">
    <property type="match status" value="1"/>
</dbReference>
<dbReference type="PANTHER" id="PTHR30386:SF26">
    <property type="entry name" value="TRANSPORT PROTEIN COMB"/>
    <property type="match status" value="1"/>
</dbReference>
<accession>A0A6M5Z284</accession>
<keyword evidence="11" id="KW-1185">Reference proteome</keyword>
<dbReference type="KEGG" id="ftj:FTUN_7945"/>
<dbReference type="Pfam" id="PF25917">
    <property type="entry name" value="BSH_RND"/>
    <property type="match status" value="1"/>
</dbReference>
<proteinExistence type="predicted"/>
<feature type="domain" description="Multidrug resistance protein MdtA-like barrel-sandwich hybrid" evidence="8">
    <location>
        <begin position="76"/>
        <end position="361"/>
    </location>
</feature>
<dbReference type="AlphaFoldDB" id="A0A6M5Z284"/>
<keyword evidence="2 7" id="KW-0812">Transmembrane</keyword>
<keyword evidence="4 7" id="KW-0472">Membrane</keyword>
<evidence type="ECO:0000259" key="8">
    <source>
        <dbReference type="Pfam" id="PF25917"/>
    </source>
</evidence>
<evidence type="ECO:0000256" key="4">
    <source>
        <dbReference type="ARBA" id="ARBA00023136"/>
    </source>
</evidence>
<keyword evidence="5" id="KW-0175">Coiled coil</keyword>
<reference evidence="11" key="1">
    <citation type="submission" date="2020-05" db="EMBL/GenBank/DDBJ databases">
        <title>Frigoriglobus tundricola gen. nov., sp. nov., a psychrotolerant cellulolytic planctomycete of the family Gemmataceae with two divergent copies of 16S rRNA gene.</title>
        <authorList>
            <person name="Kulichevskaya I.S."/>
            <person name="Ivanova A.A."/>
            <person name="Naumoff D.G."/>
            <person name="Beletsky A.V."/>
            <person name="Rijpstra W.I.C."/>
            <person name="Sinninghe Damste J.S."/>
            <person name="Mardanov A.V."/>
            <person name="Ravin N.V."/>
            <person name="Dedysh S.N."/>
        </authorList>
    </citation>
    <scope>NUCLEOTIDE SEQUENCE [LARGE SCALE GENOMIC DNA]</scope>
    <source>
        <strain evidence="11">PL17</strain>
    </source>
</reference>
<name>A0A6M5Z284_9BACT</name>
<feature type="compositionally biased region" description="Pro residues" evidence="6">
    <location>
        <begin position="491"/>
        <end position="504"/>
    </location>
</feature>
<dbReference type="PANTHER" id="PTHR30386">
    <property type="entry name" value="MEMBRANE FUSION SUBUNIT OF EMRAB-TOLC MULTIDRUG EFFLUX PUMP"/>
    <property type="match status" value="1"/>
</dbReference>
<evidence type="ECO:0000313" key="10">
    <source>
        <dbReference type="EMBL" id="QJX00319.1"/>
    </source>
</evidence>
<dbReference type="EMBL" id="CP053452">
    <property type="protein sequence ID" value="QJX00319.1"/>
    <property type="molecule type" value="Genomic_DNA"/>
</dbReference>
<feature type="domain" description="CusB-like beta-barrel" evidence="9">
    <location>
        <begin position="368"/>
        <end position="405"/>
    </location>
</feature>
<feature type="compositionally biased region" description="Basic and acidic residues" evidence="6">
    <location>
        <begin position="472"/>
        <end position="486"/>
    </location>
</feature>
<dbReference type="InterPro" id="IPR050739">
    <property type="entry name" value="MFP"/>
</dbReference>
<dbReference type="InterPro" id="IPR030190">
    <property type="entry name" value="MacA_alpha-hairpin_sf"/>
</dbReference>
<feature type="coiled-coil region" evidence="5">
    <location>
        <begin position="171"/>
        <end position="229"/>
    </location>
</feature>
<evidence type="ECO:0000256" key="6">
    <source>
        <dbReference type="SAM" id="MobiDB-lite"/>
    </source>
</evidence>
<dbReference type="SUPFAM" id="SSF111369">
    <property type="entry name" value="HlyD-like secretion proteins"/>
    <property type="match status" value="2"/>
</dbReference>
<dbReference type="Proteomes" id="UP000503447">
    <property type="component" value="Chromosome"/>
</dbReference>
<dbReference type="Gene3D" id="2.40.30.170">
    <property type="match status" value="1"/>
</dbReference>
<organism evidence="10 11">
    <name type="scientific">Frigoriglobus tundricola</name>
    <dbReference type="NCBI Taxonomy" id="2774151"/>
    <lineage>
        <taxon>Bacteria</taxon>
        <taxon>Pseudomonadati</taxon>
        <taxon>Planctomycetota</taxon>
        <taxon>Planctomycetia</taxon>
        <taxon>Gemmatales</taxon>
        <taxon>Gemmataceae</taxon>
        <taxon>Frigoriglobus</taxon>
    </lineage>
</organism>
<evidence type="ECO:0000313" key="11">
    <source>
        <dbReference type="Proteomes" id="UP000503447"/>
    </source>
</evidence>
<feature type="compositionally biased region" description="Basic and acidic residues" evidence="6">
    <location>
        <begin position="7"/>
        <end position="19"/>
    </location>
</feature>
<evidence type="ECO:0000256" key="2">
    <source>
        <dbReference type="ARBA" id="ARBA00022692"/>
    </source>
</evidence>
<evidence type="ECO:0000256" key="7">
    <source>
        <dbReference type="SAM" id="Phobius"/>
    </source>
</evidence>
<gene>
    <name evidence="10" type="ORF">FTUN_7945</name>
</gene>
<protein>
    <submittedName>
        <fullName evidence="10">Membrane fusion component of MSF-type tripartite multidrug efflux system</fullName>
    </submittedName>
</protein>
<dbReference type="Pfam" id="PF25954">
    <property type="entry name" value="Beta-barrel_RND_2"/>
    <property type="match status" value="1"/>
</dbReference>